<protein>
    <submittedName>
        <fullName evidence="1">T9SS type A sorting domain-containing protein</fullName>
    </submittedName>
</protein>
<dbReference type="Proteomes" id="UP000605676">
    <property type="component" value="Unassembled WGS sequence"/>
</dbReference>
<proteinExistence type="predicted"/>
<evidence type="ECO:0000313" key="2">
    <source>
        <dbReference type="Proteomes" id="UP000605676"/>
    </source>
</evidence>
<gene>
    <name evidence="1" type="ORF">JIV24_02960</name>
</gene>
<dbReference type="NCBIfam" id="TIGR04183">
    <property type="entry name" value="Por_Secre_tail"/>
    <property type="match status" value="1"/>
</dbReference>
<reference evidence="1 2" key="1">
    <citation type="submission" date="2021-01" db="EMBL/GenBank/DDBJ databases">
        <title>Carboxyliciviraga sp.nov., isolated from coastal sediments.</title>
        <authorList>
            <person name="Lu D."/>
            <person name="Zhang T."/>
        </authorList>
    </citation>
    <scope>NUCLEOTIDE SEQUENCE [LARGE SCALE GENOMIC DNA]</scope>
    <source>
        <strain evidence="1 2">N1Y132</strain>
    </source>
</reference>
<dbReference type="RefSeq" id="WP_200463514.1">
    <property type="nucleotide sequence ID" value="NZ_JAENRR010000004.1"/>
</dbReference>
<evidence type="ECO:0000313" key="1">
    <source>
        <dbReference type="EMBL" id="MBK3516285.1"/>
    </source>
</evidence>
<dbReference type="EMBL" id="JAENRR010000004">
    <property type="protein sequence ID" value="MBK3516285.1"/>
    <property type="molecule type" value="Genomic_DNA"/>
</dbReference>
<dbReference type="InterPro" id="IPR026444">
    <property type="entry name" value="Secre_tail"/>
</dbReference>
<accession>A0ABS1HFN1</accession>
<keyword evidence="2" id="KW-1185">Reference proteome</keyword>
<organism evidence="1 2">
    <name type="scientific">Carboxylicivirga marina</name>
    <dbReference type="NCBI Taxonomy" id="2800988"/>
    <lineage>
        <taxon>Bacteria</taxon>
        <taxon>Pseudomonadati</taxon>
        <taxon>Bacteroidota</taxon>
        <taxon>Bacteroidia</taxon>
        <taxon>Marinilabiliales</taxon>
        <taxon>Marinilabiliaceae</taxon>
        <taxon>Carboxylicivirga</taxon>
    </lineage>
</organism>
<name>A0ABS1HFN1_9BACT</name>
<comment type="caution">
    <text evidence="1">The sequence shown here is derived from an EMBL/GenBank/DDBJ whole genome shotgun (WGS) entry which is preliminary data.</text>
</comment>
<sequence length="392" mass="44815">MKLSLLFFIYFIGHYCVAQQYIAGYQVAKEEVIRGIPLEYINKARQDFNIAYQHTSHGTHVTYGLFGLPDYKAGDEDLFSISRNIEEYNKLTIYDYAIENYAEANTDASDLSRNETAFIQATRNYLDDENNALVNIVMWSWCNIEDHDVEGNYLPGMQTLIDEYGFGGTKIGHGPNQRSVPVHFIFMTGHANADNNIGEGKPKNQADLITNYCQHNGYFCLDYYSIDSYCMQDNYYEDASDDGDSRIYGGNYNKDYQLDNILGADYFENKATPGGEVEYGSHTTQYITSNRKAYAMWWILARLAGWDGISTAISDNQSQTRLIYDSHKKQLVISDELVQKSTLSIFNLLGECLVTRRLTAVNYSVENLSQGFYIALIQNENQRVAIRFVIQR</sequence>